<keyword evidence="6" id="KW-1185">Reference proteome</keyword>
<feature type="binding site" evidence="4">
    <location>
        <position position="10"/>
    </location>
    <ligand>
        <name>a divalent metal cation</name>
        <dbReference type="ChEBI" id="CHEBI:60240"/>
        <label>1</label>
    </ligand>
</feature>
<dbReference type="KEGG" id="afy:BW247_15135"/>
<dbReference type="STRING" id="1765967.BW247_15135"/>
<dbReference type="CDD" id="cd01310">
    <property type="entry name" value="TatD_DNAse"/>
    <property type="match status" value="1"/>
</dbReference>
<dbReference type="PANTHER" id="PTHR46124">
    <property type="entry name" value="D-AMINOACYL-TRNA DEACYLASE"/>
    <property type="match status" value="1"/>
</dbReference>
<evidence type="ECO:0000313" key="6">
    <source>
        <dbReference type="Proteomes" id="UP000243807"/>
    </source>
</evidence>
<dbReference type="GO" id="GO:0046872">
    <property type="term" value="F:metal ion binding"/>
    <property type="evidence" value="ECO:0007669"/>
    <property type="project" value="UniProtKB-KW"/>
</dbReference>
<accession>A0A1P8UK94</accession>
<keyword evidence="3" id="KW-0378">Hydrolase</keyword>
<dbReference type="InterPro" id="IPR018228">
    <property type="entry name" value="DNase_TatD-rel_CS"/>
</dbReference>
<dbReference type="Gene3D" id="3.20.20.140">
    <property type="entry name" value="Metal-dependent hydrolases"/>
    <property type="match status" value="1"/>
</dbReference>
<dbReference type="PIRSF" id="PIRSF005902">
    <property type="entry name" value="DNase_TatD"/>
    <property type="match status" value="1"/>
</dbReference>
<dbReference type="PROSITE" id="PS01090">
    <property type="entry name" value="TATD_2"/>
    <property type="match status" value="1"/>
</dbReference>
<feature type="binding site" evidence="4">
    <location>
        <position position="130"/>
    </location>
    <ligand>
        <name>a divalent metal cation</name>
        <dbReference type="ChEBI" id="CHEBI:60240"/>
        <label>2</label>
    </ligand>
</feature>
<evidence type="ECO:0000256" key="4">
    <source>
        <dbReference type="PIRSR" id="PIRSR005902-1"/>
    </source>
</evidence>
<dbReference type="SUPFAM" id="SSF51556">
    <property type="entry name" value="Metallo-dependent hydrolases"/>
    <property type="match status" value="1"/>
</dbReference>
<name>A0A1P8UK94_9GAMM</name>
<proteinExistence type="inferred from homology"/>
<dbReference type="GO" id="GO:0005829">
    <property type="term" value="C:cytosol"/>
    <property type="evidence" value="ECO:0007669"/>
    <property type="project" value="TreeGrafter"/>
</dbReference>
<sequence>MPALIDSHCHLDDAAFDTDRGVVLSHAAEAGIDSIVVPAISARYWPRLRAVVATDARLFAAYGLHPMYLPEHRPEHLTALREWITRERPVAVGECGLDFYVGKLDVDAQIDFFTAQLRLAREFDLPVIVHARRAVDEVIKYLRRFPGLRGVVHSFAGSLQQAERLFANGFLLGLGGPLTYPRAQRLRRVAAALPLEAILLESDAPDQPGIAHRGQRNEPAFIGEVRDTLADLRQVSPTLIAQASTRNARALFGPPLMGVDESVTD</sequence>
<keyword evidence="2 4" id="KW-0479">Metal-binding</keyword>
<dbReference type="OrthoDB" id="9810005at2"/>
<feature type="binding site" evidence="4">
    <location>
        <position position="94"/>
    </location>
    <ligand>
        <name>a divalent metal cation</name>
        <dbReference type="ChEBI" id="CHEBI:60240"/>
        <label>1</label>
    </ligand>
</feature>
<dbReference type="FunFam" id="3.20.20.140:FF:000005">
    <property type="entry name" value="TatD family hydrolase"/>
    <property type="match status" value="1"/>
</dbReference>
<organism evidence="5 6">
    <name type="scientific">Acidihalobacter ferrooxydans</name>
    <dbReference type="NCBI Taxonomy" id="1765967"/>
    <lineage>
        <taxon>Bacteria</taxon>
        <taxon>Pseudomonadati</taxon>
        <taxon>Pseudomonadota</taxon>
        <taxon>Gammaproteobacteria</taxon>
        <taxon>Chromatiales</taxon>
        <taxon>Ectothiorhodospiraceae</taxon>
        <taxon>Acidihalobacter</taxon>
    </lineage>
</organism>
<dbReference type="EMBL" id="CP019434">
    <property type="protein sequence ID" value="APZ44258.1"/>
    <property type="molecule type" value="Genomic_DNA"/>
</dbReference>
<evidence type="ECO:0000256" key="3">
    <source>
        <dbReference type="ARBA" id="ARBA00022801"/>
    </source>
</evidence>
<protein>
    <submittedName>
        <fullName evidence="5">DNAase</fullName>
    </submittedName>
</protein>
<feature type="binding site" evidence="4">
    <location>
        <position position="8"/>
    </location>
    <ligand>
        <name>a divalent metal cation</name>
        <dbReference type="ChEBI" id="CHEBI:60240"/>
        <label>1</label>
    </ligand>
</feature>
<comment type="similarity">
    <text evidence="1">Belongs to the metallo-dependent hydrolases superfamily. TatD-type hydrolase family.</text>
</comment>
<dbReference type="PROSITE" id="PS01137">
    <property type="entry name" value="TATD_1"/>
    <property type="match status" value="1"/>
</dbReference>
<feature type="binding site" evidence="4">
    <location>
        <position position="203"/>
    </location>
    <ligand>
        <name>a divalent metal cation</name>
        <dbReference type="ChEBI" id="CHEBI:60240"/>
        <label>1</label>
    </ligand>
</feature>
<evidence type="ECO:0000256" key="2">
    <source>
        <dbReference type="ARBA" id="ARBA00022723"/>
    </source>
</evidence>
<dbReference type="Pfam" id="PF01026">
    <property type="entry name" value="TatD_DNase"/>
    <property type="match status" value="1"/>
</dbReference>
<feature type="binding site" evidence="4">
    <location>
        <position position="153"/>
    </location>
    <ligand>
        <name>a divalent metal cation</name>
        <dbReference type="ChEBI" id="CHEBI:60240"/>
        <label>2</label>
    </ligand>
</feature>
<dbReference type="RefSeq" id="WP_076837886.1">
    <property type="nucleotide sequence ID" value="NZ_CP019434.1"/>
</dbReference>
<evidence type="ECO:0000313" key="5">
    <source>
        <dbReference type="EMBL" id="APZ44258.1"/>
    </source>
</evidence>
<gene>
    <name evidence="5" type="ORF">BW247_15135</name>
</gene>
<dbReference type="GO" id="GO:0016788">
    <property type="term" value="F:hydrolase activity, acting on ester bonds"/>
    <property type="evidence" value="ECO:0007669"/>
    <property type="project" value="InterPro"/>
</dbReference>
<dbReference type="InterPro" id="IPR032466">
    <property type="entry name" value="Metal_Hydrolase"/>
</dbReference>
<dbReference type="Proteomes" id="UP000243807">
    <property type="component" value="Chromosome"/>
</dbReference>
<dbReference type="InterPro" id="IPR001130">
    <property type="entry name" value="TatD-like"/>
</dbReference>
<dbReference type="PANTHER" id="PTHR46124:SF3">
    <property type="entry name" value="HYDROLASE"/>
    <property type="match status" value="1"/>
</dbReference>
<evidence type="ECO:0000256" key="1">
    <source>
        <dbReference type="ARBA" id="ARBA00009275"/>
    </source>
</evidence>
<reference evidence="5 6" key="1">
    <citation type="submission" date="2017-01" db="EMBL/GenBank/DDBJ databases">
        <title>Draft sequence of Acidihalobacter ferrooxidans strain DSM 14175 (strain V8).</title>
        <authorList>
            <person name="Khaleque H.N."/>
            <person name="Ramsay J.P."/>
            <person name="Murphy R.J.T."/>
            <person name="Kaksonen A.H."/>
            <person name="Boxall N.J."/>
            <person name="Watkin E.L.J."/>
        </authorList>
    </citation>
    <scope>NUCLEOTIDE SEQUENCE [LARGE SCALE GENOMIC DNA]</scope>
    <source>
        <strain evidence="5 6">V8</strain>
    </source>
</reference>
<dbReference type="AlphaFoldDB" id="A0A1P8UK94"/>